<gene>
    <name evidence="2" type="ORF">CAL15_06280</name>
</gene>
<dbReference type="Pfam" id="PF03401">
    <property type="entry name" value="TctC"/>
    <property type="match status" value="1"/>
</dbReference>
<accession>A0A1W6Z9U8</accession>
<dbReference type="InterPro" id="IPR042100">
    <property type="entry name" value="Bug_dom1"/>
</dbReference>
<organism evidence="2 3">
    <name type="scientific">Bordetella genomosp. 13</name>
    <dbReference type="NCBI Taxonomy" id="463040"/>
    <lineage>
        <taxon>Bacteria</taxon>
        <taxon>Pseudomonadati</taxon>
        <taxon>Pseudomonadota</taxon>
        <taxon>Betaproteobacteria</taxon>
        <taxon>Burkholderiales</taxon>
        <taxon>Alcaligenaceae</taxon>
        <taxon>Bordetella</taxon>
    </lineage>
</organism>
<dbReference type="PANTHER" id="PTHR42928">
    <property type="entry name" value="TRICARBOXYLATE-BINDING PROTEIN"/>
    <property type="match status" value="1"/>
</dbReference>
<keyword evidence="3" id="KW-1185">Reference proteome</keyword>
<evidence type="ECO:0000256" key="1">
    <source>
        <dbReference type="ARBA" id="ARBA00006987"/>
    </source>
</evidence>
<dbReference type="Gene3D" id="3.40.190.10">
    <property type="entry name" value="Periplasmic binding protein-like II"/>
    <property type="match status" value="1"/>
</dbReference>
<evidence type="ECO:0000313" key="3">
    <source>
        <dbReference type="Proteomes" id="UP000194161"/>
    </source>
</evidence>
<evidence type="ECO:0000313" key="2">
    <source>
        <dbReference type="EMBL" id="ARP94022.1"/>
    </source>
</evidence>
<comment type="similarity">
    <text evidence="1">Belongs to the UPF0065 (bug) family.</text>
</comment>
<dbReference type="PANTHER" id="PTHR42928:SF5">
    <property type="entry name" value="BLR1237 PROTEIN"/>
    <property type="match status" value="1"/>
</dbReference>
<dbReference type="Proteomes" id="UP000194161">
    <property type="component" value="Chromosome"/>
</dbReference>
<reference evidence="2 3" key="1">
    <citation type="submission" date="2017-05" db="EMBL/GenBank/DDBJ databases">
        <title>Complete and WGS of Bordetella genogroups.</title>
        <authorList>
            <person name="Spilker T."/>
            <person name="LiPuma J."/>
        </authorList>
    </citation>
    <scope>NUCLEOTIDE SEQUENCE [LARGE SCALE GENOMIC DNA]</scope>
    <source>
        <strain evidence="2 3">AU7206</strain>
    </source>
</reference>
<dbReference type="SUPFAM" id="SSF53850">
    <property type="entry name" value="Periplasmic binding protein-like II"/>
    <property type="match status" value="1"/>
</dbReference>
<evidence type="ECO:0008006" key="4">
    <source>
        <dbReference type="Google" id="ProtNLM"/>
    </source>
</evidence>
<dbReference type="PIRSF" id="PIRSF017082">
    <property type="entry name" value="YflP"/>
    <property type="match status" value="1"/>
</dbReference>
<sequence length="311" mass="32886">MGLQPAHAADGGSAYPATQVRIVVPFLPGGGNDFLARDMGQALQQSYGQSFVVENKAGAGGLIGSDAVVKSKPDGYTLLMAANTAAIVDATASKPPFSLERDLTGVAMIASMPMLLVVNRDLGVDTTAQLIQLAKAQPGTLNFASSGPGTVQHMAGALFSAAADVKMEHVPFKGASQMMPELLANRVQVLIGPANSVLPYVKSGQLKPLGVTSRERWKAMPEVPTLAESGVPGYQIDLWYAVLAPSKTPSEIIGRLNQSINAYLRDPATHTRYEAQALTPWISTPEEVNALIQRDVARWKAAAAQIDLKLD</sequence>
<proteinExistence type="inferred from homology"/>
<dbReference type="CDD" id="cd13578">
    <property type="entry name" value="PBP2_Bug27"/>
    <property type="match status" value="1"/>
</dbReference>
<protein>
    <recommendedName>
        <fullName evidence="4">Receptor</fullName>
    </recommendedName>
</protein>
<dbReference type="Gene3D" id="3.40.190.150">
    <property type="entry name" value="Bordetella uptake gene, domain 1"/>
    <property type="match status" value="1"/>
</dbReference>
<dbReference type="InterPro" id="IPR005064">
    <property type="entry name" value="BUG"/>
</dbReference>
<dbReference type="STRING" id="463040.CAL15_06280"/>
<dbReference type="KEGG" id="bgm:CAL15_06280"/>
<dbReference type="EMBL" id="CP021111">
    <property type="protein sequence ID" value="ARP94022.1"/>
    <property type="molecule type" value="Genomic_DNA"/>
</dbReference>
<name>A0A1W6Z9U8_9BORD</name>
<dbReference type="AlphaFoldDB" id="A0A1W6Z9U8"/>